<sequence>METTIHKILRAITERVVAIVGSAIGTAASSYRAVYEAEQQCLLEDIAAQYDTDGKHALAENLRKRAAEIQTADSSKEAENVFLRLCDGSNVREEPNQKLMDKRPPSRKNRNQDRRQAPAKNADLGDLE</sequence>
<name>A0A518GBX2_9BACT</name>
<reference evidence="2 3" key="1">
    <citation type="submission" date="2019-02" db="EMBL/GenBank/DDBJ databases">
        <title>Deep-cultivation of Planctomycetes and their phenomic and genomic characterization uncovers novel biology.</title>
        <authorList>
            <person name="Wiegand S."/>
            <person name="Jogler M."/>
            <person name="Boedeker C."/>
            <person name="Pinto D."/>
            <person name="Vollmers J."/>
            <person name="Rivas-Marin E."/>
            <person name="Kohn T."/>
            <person name="Peeters S.H."/>
            <person name="Heuer A."/>
            <person name="Rast P."/>
            <person name="Oberbeckmann S."/>
            <person name="Bunk B."/>
            <person name="Jeske O."/>
            <person name="Meyerdierks A."/>
            <person name="Storesund J.E."/>
            <person name="Kallscheuer N."/>
            <person name="Luecker S."/>
            <person name="Lage O.M."/>
            <person name="Pohl T."/>
            <person name="Merkel B.J."/>
            <person name="Hornburger P."/>
            <person name="Mueller R.-W."/>
            <person name="Bruemmer F."/>
            <person name="Labrenz M."/>
            <person name="Spormann A.M."/>
            <person name="Op den Camp H."/>
            <person name="Overmann J."/>
            <person name="Amann R."/>
            <person name="Jetten M.S.M."/>
            <person name="Mascher T."/>
            <person name="Medema M.H."/>
            <person name="Devos D.P."/>
            <person name="Kaster A.-K."/>
            <person name="Ovreas L."/>
            <person name="Rohde M."/>
            <person name="Galperin M.Y."/>
            <person name="Jogler C."/>
        </authorList>
    </citation>
    <scope>NUCLEOTIDE SEQUENCE [LARGE SCALE GENOMIC DNA]</scope>
    <source>
        <strain evidence="2 3">Q31a</strain>
    </source>
</reference>
<keyword evidence="3" id="KW-1185">Reference proteome</keyword>
<evidence type="ECO:0000256" key="1">
    <source>
        <dbReference type="SAM" id="MobiDB-lite"/>
    </source>
</evidence>
<feature type="region of interest" description="Disordered" evidence="1">
    <location>
        <begin position="92"/>
        <end position="128"/>
    </location>
</feature>
<feature type="compositionally biased region" description="Basic and acidic residues" evidence="1">
    <location>
        <begin position="92"/>
        <end position="116"/>
    </location>
</feature>
<dbReference type="RefSeq" id="WP_145081958.1">
    <property type="nucleotide sequence ID" value="NZ_CP036298.1"/>
</dbReference>
<evidence type="ECO:0000313" key="2">
    <source>
        <dbReference type="EMBL" id="QDV26074.1"/>
    </source>
</evidence>
<dbReference type="AlphaFoldDB" id="A0A518GBX2"/>
<gene>
    <name evidence="2" type="ORF">Q31a_44450</name>
</gene>
<proteinExistence type="predicted"/>
<accession>A0A518GBX2</accession>
<evidence type="ECO:0000313" key="3">
    <source>
        <dbReference type="Proteomes" id="UP000318017"/>
    </source>
</evidence>
<dbReference type="KEGG" id="ahel:Q31a_44450"/>
<protein>
    <submittedName>
        <fullName evidence="2">Uncharacterized protein</fullName>
    </submittedName>
</protein>
<dbReference type="Proteomes" id="UP000318017">
    <property type="component" value="Chromosome"/>
</dbReference>
<dbReference type="EMBL" id="CP036298">
    <property type="protein sequence ID" value="QDV26074.1"/>
    <property type="molecule type" value="Genomic_DNA"/>
</dbReference>
<organism evidence="2 3">
    <name type="scientific">Aureliella helgolandensis</name>
    <dbReference type="NCBI Taxonomy" id="2527968"/>
    <lineage>
        <taxon>Bacteria</taxon>
        <taxon>Pseudomonadati</taxon>
        <taxon>Planctomycetota</taxon>
        <taxon>Planctomycetia</taxon>
        <taxon>Pirellulales</taxon>
        <taxon>Pirellulaceae</taxon>
        <taxon>Aureliella</taxon>
    </lineage>
</organism>